<evidence type="ECO:0000256" key="2">
    <source>
        <dbReference type="ARBA" id="ARBA00006679"/>
    </source>
</evidence>
<dbReference type="RefSeq" id="WP_168063161.1">
    <property type="nucleotide sequence ID" value="NZ_VTOW01000005.1"/>
</dbReference>
<evidence type="ECO:0000256" key="3">
    <source>
        <dbReference type="ARBA" id="ARBA00022475"/>
    </source>
</evidence>
<dbReference type="PANTHER" id="PTHR33452:SF1">
    <property type="entry name" value="INNER MEMBRANE PROTEIN YPHA-RELATED"/>
    <property type="match status" value="1"/>
</dbReference>
<keyword evidence="3" id="KW-1003">Cell membrane</keyword>
<dbReference type="AlphaFoldDB" id="A0A7X6DTR8"/>
<proteinExistence type="inferred from homology"/>
<comment type="caution">
    <text evidence="8">The sequence shown here is derived from an EMBL/GenBank/DDBJ whole genome shotgun (WGS) entry which is preliminary data.</text>
</comment>
<keyword evidence="5 7" id="KW-1133">Transmembrane helix</keyword>
<evidence type="ECO:0000256" key="1">
    <source>
        <dbReference type="ARBA" id="ARBA00004651"/>
    </source>
</evidence>
<reference evidence="8 9" key="1">
    <citation type="journal article" date="2020" name="Nature">
        <title>Bacterial chemolithoautotrophy via manganese oxidation.</title>
        <authorList>
            <person name="Yu H."/>
            <person name="Leadbetter J.R."/>
        </authorList>
    </citation>
    <scope>NUCLEOTIDE SEQUENCE [LARGE SCALE GENOMIC DNA]</scope>
    <source>
        <strain evidence="8 9">Mn-1</strain>
    </source>
</reference>
<accession>A0A7X6DTR8</accession>
<dbReference type="GO" id="GO:0005886">
    <property type="term" value="C:plasma membrane"/>
    <property type="evidence" value="ECO:0007669"/>
    <property type="project" value="UniProtKB-SubCell"/>
</dbReference>
<dbReference type="InterPro" id="IPR051907">
    <property type="entry name" value="DoxX-like_oxidoreductase"/>
</dbReference>
<keyword evidence="4 7" id="KW-0812">Transmembrane</keyword>
<feature type="transmembrane region" description="Helical" evidence="7">
    <location>
        <begin position="81"/>
        <end position="98"/>
    </location>
</feature>
<dbReference type="InterPro" id="IPR032808">
    <property type="entry name" value="DoxX"/>
</dbReference>
<organism evidence="8 9">
    <name type="scientific">Candidatus Manganitrophus noduliformans</name>
    <dbReference type="NCBI Taxonomy" id="2606439"/>
    <lineage>
        <taxon>Bacteria</taxon>
        <taxon>Pseudomonadati</taxon>
        <taxon>Nitrospirota</taxon>
        <taxon>Nitrospiria</taxon>
        <taxon>Candidatus Troglogloeales</taxon>
        <taxon>Candidatus Manganitrophaceae</taxon>
        <taxon>Candidatus Manganitrophus</taxon>
    </lineage>
</organism>
<evidence type="ECO:0000313" key="9">
    <source>
        <dbReference type="Proteomes" id="UP000534783"/>
    </source>
</evidence>
<evidence type="ECO:0000256" key="4">
    <source>
        <dbReference type="ARBA" id="ARBA00022692"/>
    </source>
</evidence>
<keyword evidence="9" id="KW-1185">Reference proteome</keyword>
<protein>
    <submittedName>
        <fullName evidence="8">DoxX family protein</fullName>
    </submittedName>
</protein>
<name>A0A7X6DTR8_9BACT</name>
<feature type="transmembrane region" description="Helical" evidence="7">
    <location>
        <begin position="53"/>
        <end position="74"/>
    </location>
</feature>
<dbReference type="Proteomes" id="UP000534783">
    <property type="component" value="Unassembled WGS sequence"/>
</dbReference>
<dbReference type="PANTHER" id="PTHR33452">
    <property type="entry name" value="OXIDOREDUCTASE CATD-RELATED"/>
    <property type="match status" value="1"/>
</dbReference>
<evidence type="ECO:0000256" key="6">
    <source>
        <dbReference type="ARBA" id="ARBA00023136"/>
    </source>
</evidence>
<gene>
    <name evidence="8" type="ORF">MNODULE_20940</name>
</gene>
<evidence type="ECO:0000313" key="8">
    <source>
        <dbReference type="EMBL" id="NKE73227.1"/>
    </source>
</evidence>
<comment type="similarity">
    <text evidence="2">Belongs to the DoxX family.</text>
</comment>
<keyword evidence="6 7" id="KW-0472">Membrane</keyword>
<sequence length="149" mass="16303">MKGLFQTDDSWSNFILRVMMGLIMFPHGAQKLLGWYGGFGFSGTMGFFTEKMGLPWIIAFLVIMGESIGALMLIGGVLTRFVAASLAVIMVGAIWLVHLPTGFFMNWFGKQSGEGYEFHLLVITICAALVLCGGGKWSADRVIAKKLAR</sequence>
<feature type="transmembrane region" description="Helical" evidence="7">
    <location>
        <begin position="14"/>
        <end position="33"/>
    </location>
</feature>
<evidence type="ECO:0000256" key="5">
    <source>
        <dbReference type="ARBA" id="ARBA00022989"/>
    </source>
</evidence>
<dbReference type="Pfam" id="PF07681">
    <property type="entry name" value="DoxX"/>
    <property type="match status" value="1"/>
</dbReference>
<dbReference type="EMBL" id="VTOW01000005">
    <property type="protein sequence ID" value="NKE73227.1"/>
    <property type="molecule type" value="Genomic_DNA"/>
</dbReference>
<feature type="transmembrane region" description="Helical" evidence="7">
    <location>
        <begin position="118"/>
        <end position="139"/>
    </location>
</feature>
<evidence type="ECO:0000256" key="7">
    <source>
        <dbReference type="SAM" id="Phobius"/>
    </source>
</evidence>
<comment type="subcellular location">
    <subcellularLocation>
        <location evidence="1">Cell membrane</location>
        <topology evidence="1">Multi-pass membrane protein</topology>
    </subcellularLocation>
</comment>